<evidence type="ECO:0000313" key="2">
    <source>
        <dbReference type="Proteomes" id="UP000769157"/>
    </source>
</evidence>
<dbReference type="SUPFAM" id="SSF51197">
    <property type="entry name" value="Clavaminate synthase-like"/>
    <property type="match status" value="1"/>
</dbReference>
<dbReference type="Proteomes" id="UP000769157">
    <property type="component" value="Unassembled WGS sequence"/>
</dbReference>
<dbReference type="RefSeq" id="XP_046060839.1">
    <property type="nucleotide sequence ID" value="XM_046204835.1"/>
</dbReference>
<evidence type="ECO:0000313" key="1">
    <source>
        <dbReference type="EMBL" id="KAH3665635.1"/>
    </source>
</evidence>
<dbReference type="GeneID" id="70235788"/>
<organism evidence="1 2">
    <name type="scientific">Ogataea philodendri</name>
    <dbReference type="NCBI Taxonomy" id="1378263"/>
    <lineage>
        <taxon>Eukaryota</taxon>
        <taxon>Fungi</taxon>
        <taxon>Dikarya</taxon>
        <taxon>Ascomycota</taxon>
        <taxon>Saccharomycotina</taxon>
        <taxon>Pichiomycetes</taxon>
        <taxon>Pichiales</taxon>
        <taxon>Pichiaceae</taxon>
        <taxon>Ogataea</taxon>
    </lineage>
</organism>
<comment type="caution">
    <text evidence="1">The sequence shown here is derived from an EMBL/GenBank/DDBJ whole genome shotgun (WGS) entry which is preliminary data.</text>
</comment>
<protein>
    <recommendedName>
        <fullName evidence="3">Fe2OG dioxygenase domain-containing protein</fullName>
    </recommendedName>
</protein>
<gene>
    <name evidence="1" type="ORF">OGAPHI_003823</name>
</gene>
<reference evidence="1" key="1">
    <citation type="journal article" date="2021" name="Open Biol.">
        <title>Shared evolutionary footprints suggest mitochondrial oxidative damage underlies multiple complex I losses in fungi.</title>
        <authorList>
            <person name="Schikora-Tamarit M.A."/>
            <person name="Marcet-Houben M."/>
            <person name="Nosek J."/>
            <person name="Gabaldon T."/>
        </authorList>
    </citation>
    <scope>NUCLEOTIDE SEQUENCE</scope>
    <source>
        <strain evidence="1">CBS6075</strain>
    </source>
</reference>
<evidence type="ECO:0008006" key="3">
    <source>
        <dbReference type="Google" id="ProtNLM"/>
    </source>
</evidence>
<reference evidence="1" key="2">
    <citation type="submission" date="2021-01" db="EMBL/GenBank/DDBJ databases">
        <authorList>
            <person name="Schikora-Tamarit M.A."/>
        </authorList>
    </citation>
    <scope>NUCLEOTIDE SEQUENCE</scope>
    <source>
        <strain evidence="1">CBS6075</strain>
    </source>
</reference>
<proteinExistence type="predicted"/>
<dbReference type="PANTHER" id="PTHR48420:SF1">
    <property type="entry name" value="NON-HAEM DIOXYGENASE N-TERMINAL DOMAIN-CONTAINING PROTEIN"/>
    <property type="match status" value="1"/>
</dbReference>
<dbReference type="Gene3D" id="2.60.120.330">
    <property type="entry name" value="B-lactam Antibiotic, Isopenicillin N Synthase, Chain"/>
    <property type="match status" value="1"/>
</dbReference>
<accession>A0A9P8P5X3</accession>
<dbReference type="EMBL" id="JAEUBE010000295">
    <property type="protein sequence ID" value="KAH3665635.1"/>
    <property type="molecule type" value="Genomic_DNA"/>
</dbReference>
<keyword evidence="2" id="KW-1185">Reference proteome</keyword>
<dbReference type="InterPro" id="IPR027443">
    <property type="entry name" value="IPNS-like_sf"/>
</dbReference>
<name>A0A9P8P5X3_9ASCO</name>
<dbReference type="OrthoDB" id="438224at2759"/>
<dbReference type="PANTHER" id="PTHR48420">
    <property type="entry name" value="NON-HAEM DIOXYGENASE N-TERMINAL DOMAIN-CONTAINING PROTEIN"/>
    <property type="match status" value="1"/>
</dbReference>
<sequence length="326" mass="36521">MSSPVVVSINDISQENLVDAFGENSLGILVVKDLPQEYQKLRKTVLTQASYLANLEEKYLKELECPDGFYLTGWSLGKETLANGVLDKLKGSFYINCSFFKDPTLEGPPVEDCKGYENYKAYTTWNKWPKEDQENLKNFQNNCKALITLMIEVSLKICAKIDLYCEKHLKNYESGYLESVIKESTTSKARLLHYLPSSAPSNSDWCGLHCDHSCITALTSALFFDGDKELSSSPDPNAGLYIQDRQGKVVKVNIPPDCLAFQSGSALEEVSGHQFKAVPHYVQGTQLPGISRNTLAVFLQPSLHAQVNQTETFAEFADRILKENHR</sequence>
<dbReference type="AlphaFoldDB" id="A0A9P8P5X3"/>